<organism evidence="2 3">
    <name type="scientific">Tritrichomonas musculus</name>
    <dbReference type="NCBI Taxonomy" id="1915356"/>
    <lineage>
        <taxon>Eukaryota</taxon>
        <taxon>Metamonada</taxon>
        <taxon>Parabasalia</taxon>
        <taxon>Tritrichomonadida</taxon>
        <taxon>Tritrichomonadidae</taxon>
        <taxon>Tritrichomonas</taxon>
    </lineage>
</organism>
<name>A0ABR2GXZ3_9EUKA</name>
<dbReference type="PROSITE" id="PS50235">
    <property type="entry name" value="USP_3"/>
    <property type="match status" value="1"/>
</dbReference>
<accession>A0ABR2GXZ3</accession>
<dbReference type="Pfam" id="PF00443">
    <property type="entry name" value="UCH"/>
    <property type="match status" value="1"/>
</dbReference>
<proteinExistence type="predicted"/>
<comment type="caution">
    <text evidence="2">The sequence shown here is derived from an EMBL/GenBank/DDBJ whole genome shotgun (WGS) entry which is preliminary data.</text>
</comment>
<dbReference type="Gene3D" id="3.90.70.10">
    <property type="entry name" value="Cysteine proteinases"/>
    <property type="match status" value="1"/>
</dbReference>
<dbReference type="InterPro" id="IPR001394">
    <property type="entry name" value="Peptidase_C19_UCH"/>
</dbReference>
<evidence type="ECO:0000313" key="3">
    <source>
        <dbReference type="Proteomes" id="UP001470230"/>
    </source>
</evidence>
<reference evidence="2 3" key="1">
    <citation type="submission" date="2024-04" db="EMBL/GenBank/DDBJ databases">
        <title>Tritrichomonas musculus Genome.</title>
        <authorList>
            <person name="Alves-Ferreira E."/>
            <person name="Grigg M."/>
            <person name="Lorenzi H."/>
            <person name="Galac M."/>
        </authorList>
    </citation>
    <scope>NUCLEOTIDE SEQUENCE [LARGE SCALE GENOMIC DNA]</scope>
    <source>
        <strain evidence="2 3">EAF2021</strain>
    </source>
</reference>
<dbReference type="InterPro" id="IPR050164">
    <property type="entry name" value="Peptidase_C19"/>
</dbReference>
<dbReference type="EMBL" id="JAPFFF010000054">
    <property type="protein sequence ID" value="KAK8838804.1"/>
    <property type="molecule type" value="Genomic_DNA"/>
</dbReference>
<dbReference type="InterPro" id="IPR028889">
    <property type="entry name" value="USP"/>
</dbReference>
<sequence length="903" mass="104036">MDEFVFSADSSPTLATGISIQTIRTGSDSLVLAFDHKTSSLSIFLSRSNSLNKNESKHFMVEIRTEKIAFNTSVQFTNTRPFCHFTGITVPFAFTAQSTEDYRNPLIPYVGISNLGTTCYIASSLQFLTLVAPFASLIFQQKQPPEGICKELQSVFRDILSAFSTVQIRNFISSFGTNSYYMAVQDQDAHEFILTLFDKLDKELGKDFEKARNEIFGVHSVIIFQSADVKTEVDEFSNEIDLPIKKFKNINESLDYLIEEEPVNQWDTGTDHGKQDAVRQLRYKNLPPFLIFNLKRYDFDEEKQNYRELRSRFECPETLDMKKYCVDDIDCETTYRMVAVIAHRGNPQSGHYIAFTQPKFNDGRWFQFNDSYVHPSSFNNVTKLFGGIDNTFTRMWSFISGGSFIAYLIGYIRIDCIDQFKNGPNVPISISPFLSNQYTCKVIFSDQIDGSKIYGCGKQYIWEEKSVTFKQIFSNIRSKNNENDEKANEDTNDDEKEIEEFDAFVSLPFSDRLFGPIPLNTEAFSYTVKGLDSNFIAIKRNNKKTIKEPVFFISDSDYVGVFDKEEIFAKFSKEYEFRHEGIPLTDISNSTIHSGSIIFGVPLEYITLNVNKKEYKHIKPKTTYKELQLMFTNNDESRASRLLFYSLNKDGDSDEIKRSPLRPRKYPTALELHMMGNLEASLLKPPITVSSLDLYSPFSIDLYDIGHSKSTKSNLWFSKVGTVSELVENLPDWFNYKEPQDKYHYIVSLRQDNGISQVFNMDQRPASINLRIDMAKAPLLMTMKEIRSNIIDEECQFLSVEVRTMTYKEGWPHFKANGIFVLNKSSTCNSIQKSLFIGAAASLKPVKYLIRGTVDFYKGYQIEGKDNLFNILERISEEREWSNERPVIIFQMNERNLNDIPQF</sequence>
<dbReference type="Proteomes" id="UP001470230">
    <property type="component" value="Unassembled WGS sequence"/>
</dbReference>
<gene>
    <name evidence="2" type="ORF">M9Y10_032843</name>
</gene>
<dbReference type="PANTHER" id="PTHR24006">
    <property type="entry name" value="UBIQUITIN CARBOXYL-TERMINAL HYDROLASE"/>
    <property type="match status" value="1"/>
</dbReference>
<feature type="domain" description="USP" evidence="1">
    <location>
        <begin position="110"/>
        <end position="414"/>
    </location>
</feature>
<dbReference type="PANTHER" id="PTHR24006:SF644">
    <property type="entry name" value="UBIQUITIN CARBOXYL-TERMINAL HYDROLASE 7"/>
    <property type="match status" value="1"/>
</dbReference>
<keyword evidence="3" id="KW-1185">Reference proteome</keyword>
<dbReference type="InterPro" id="IPR038765">
    <property type="entry name" value="Papain-like_cys_pep_sf"/>
</dbReference>
<evidence type="ECO:0000313" key="2">
    <source>
        <dbReference type="EMBL" id="KAK8838804.1"/>
    </source>
</evidence>
<protein>
    <recommendedName>
        <fullName evidence="1">USP domain-containing protein</fullName>
    </recommendedName>
</protein>
<evidence type="ECO:0000259" key="1">
    <source>
        <dbReference type="PROSITE" id="PS50235"/>
    </source>
</evidence>
<dbReference type="SUPFAM" id="SSF54001">
    <property type="entry name" value="Cysteine proteinases"/>
    <property type="match status" value="1"/>
</dbReference>